<accession>A0A1G7QYP5</accession>
<reference evidence="4" key="1">
    <citation type="submission" date="2016-10" db="EMBL/GenBank/DDBJ databases">
        <authorList>
            <person name="Varghese N."/>
            <person name="Submissions S."/>
        </authorList>
    </citation>
    <scope>NUCLEOTIDE SEQUENCE [LARGE SCALE GENOMIC DNA]</scope>
    <source>
        <strain evidence="4">CGMCC 4.3506</strain>
    </source>
</reference>
<dbReference type="InterPro" id="IPR016163">
    <property type="entry name" value="Ald_DH_C"/>
</dbReference>
<dbReference type="GO" id="GO:0016620">
    <property type="term" value="F:oxidoreductase activity, acting on the aldehyde or oxo group of donors, NAD or NADP as acceptor"/>
    <property type="evidence" value="ECO:0007669"/>
    <property type="project" value="InterPro"/>
</dbReference>
<evidence type="ECO:0000313" key="3">
    <source>
        <dbReference type="EMBL" id="SDG03633.1"/>
    </source>
</evidence>
<protein>
    <submittedName>
        <fullName evidence="3">Acyl-CoA reductase</fullName>
    </submittedName>
</protein>
<dbReference type="Gene3D" id="3.40.605.10">
    <property type="entry name" value="Aldehyde Dehydrogenase, Chain A, domain 1"/>
    <property type="match status" value="1"/>
</dbReference>
<keyword evidence="4" id="KW-1185">Reference proteome</keyword>
<sequence>MSTADGKASDPLAAVHGQAGEWAALPLAEKRDLLARMRERVARVAPEWVRLSCEGKGIPLGSTLESEEWLAGPYAVLGYLGALERTVAVLADGGDPLERVRVRQRPDGRLALRVLPHDLSDRLLLNGFGAEMWTTPGVTRTELRESVARRLRAREVTGGAALVLGAGNVSATAPLDVLYKLYYDNAVSVCKLSPVNGYLKPVLEDVFAPFVERGFVAFASGGADVGARLVTDDRTATVHITGSRAAHDRIVFGDAAPGAGRAPLLSKPITSELGGVGATVVLPGPWTAADLRYQAWHTATQKLNNSGFNCTASQVVVLPADWEHADVFVAELRAALRAAPSRPGYYPGTDDRLDAALAAHPGAEDLGTGCRRLFIPALDPDAAAEPLFREEFFAPVQGVVRLPGTPPEYLRSVVDFCNTTLDGTLGVNLVVHPRTRAAMGARFDETLVALRFGAIAVNTWTSLGYITPRVGWGAFPGHDLHDAGSGVGRTHNALLVDHVERTVLTGPFRPAPRSLLHGEAAVMPLPPWFLNNATGQRTARLLTRFAAEPGPLRLAAVALSAVRP</sequence>
<organism evidence="3 4">
    <name type="scientific">Lentzea fradiae</name>
    <dbReference type="NCBI Taxonomy" id="200378"/>
    <lineage>
        <taxon>Bacteria</taxon>
        <taxon>Bacillati</taxon>
        <taxon>Actinomycetota</taxon>
        <taxon>Actinomycetes</taxon>
        <taxon>Pseudonocardiales</taxon>
        <taxon>Pseudonocardiaceae</taxon>
        <taxon>Lentzea</taxon>
    </lineage>
</organism>
<dbReference type="SUPFAM" id="SSF53720">
    <property type="entry name" value="ALDH-like"/>
    <property type="match status" value="1"/>
</dbReference>
<dbReference type="Gene3D" id="3.40.309.10">
    <property type="entry name" value="Aldehyde Dehydrogenase, Chain A, domain 2"/>
    <property type="match status" value="1"/>
</dbReference>
<evidence type="ECO:0000256" key="1">
    <source>
        <dbReference type="ARBA" id="ARBA00023002"/>
    </source>
</evidence>
<dbReference type="AlphaFoldDB" id="A0A1G7QYP5"/>
<dbReference type="RefSeq" id="WP_218133728.1">
    <property type="nucleotide sequence ID" value="NZ_FNCC01000005.1"/>
</dbReference>
<dbReference type="InterPro" id="IPR016161">
    <property type="entry name" value="Ald_DH/histidinol_DH"/>
</dbReference>
<name>A0A1G7QYP5_9PSEU</name>
<proteinExistence type="predicted"/>
<evidence type="ECO:0000259" key="2">
    <source>
        <dbReference type="Pfam" id="PF00171"/>
    </source>
</evidence>
<dbReference type="STRING" id="200378.SAMN05216553_1056"/>
<keyword evidence="1" id="KW-0560">Oxidoreductase</keyword>
<dbReference type="EMBL" id="FNCC01000005">
    <property type="protein sequence ID" value="SDG03633.1"/>
    <property type="molecule type" value="Genomic_DNA"/>
</dbReference>
<dbReference type="Proteomes" id="UP000199623">
    <property type="component" value="Unassembled WGS sequence"/>
</dbReference>
<gene>
    <name evidence="3" type="ORF">SAMN05216553_1056</name>
</gene>
<feature type="domain" description="Aldehyde dehydrogenase" evidence="2">
    <location>
        <begin position="212"/>
        <end position="339"/>
    </location>
</feature>
<evidence type="ECO:0000313" key="4">
    <source>
        <dbReference type="Proteomes" id="UP000199623"/>
    </source>
</evidence>
<dbReference type="InterPro" id="IPR016162">
    <property type="entry name" value="Ald_DH_N"/>
</dbReference>
<dbReference type="Pfam" id="PF00171">
    <property type="entry name" value="Aldedh"/>
    <property type="match status" value="1"/>
</dbReference>
<dbReference type="InterPro" id="IPR015590">
    <property type="entry name" value="Aldehyde_DH_dom"/>
</dbReference>